<protein>
    <recommendedName>
        <fullName evidence="9">Fe2OG dioxygenase domain-containing protein</fullName>
    </recommendedName>
</protein>
<dbReference type="Proteomes" id="UP001208570">
    <property type="component" value="Unassembled WGS sequence"/>
</dbReference>
<evidence type="ECO:0000256" key="7">
    <source>
        <dbReference type="ARBA" id="ARBA00023004"/>
    </source>
</evidence>
<dbReference type="GO" id="GO:0051213">
    <property type="term" value="F:dioxygenase activity"/>
    <property type="evidence" value="ECO:0007669"/>
    <property type="project" value="UniProtKB-KW"/>
</dbReference>
<accession>A0AAD9MYF3</accession>
<dbReference type="EMBL" id="JAODUP010000405">
    <property type="protein sequence ID" value="KAK2150427.1"/>
    <property type="molecule type" value="Genomic_DNA"/>
</dbReference>
<reference evidence="10" key="1">
    <citation type="journal article" date="2023" name="Mol. Biol. Evol.">
        <title>Third-Generation Sequencing Reveals the Adaptive Role of the Epigenome in Three Deep-Sea Polychaetes.</title>
        <authorList>
            <person name="Perez M."/>
            <person name="Aroh O."/>
            <person name="Sun Y."/>
            <person name="Lan Y."/>
            <person name="Juniper S.K."/>
            <person name="Young C.R."/>
            <person name="Angers B."/>
            <person name="Qian P.Y."/>
        </authorList>
    </citation>
    <scope>NUCLEOTIDE SEQUENCE</scope>
    <source>
        <strain evidence="10">P08H-3</strain>
    </source>
</reference>
<dbReference type="InterPro" id="IPR005123">
    <property type="entry name" value="Oxoglu/Fe-dep_dioxygenase_dom"/>
</dbReference>
<comment type="subcellular location">
    <subcellularLocation>
        <location evidence="2">Nucleus</location>
    </subcellularLocation>
</comment>
<keyword evidence="4" id="KW-0479">Metal-binding</keyword>
<dbReference type="InterPro" id="IPR027450">
    <property type="entry name" value="AlkB-like"/>
</dbReference>
<dbReference type="Pfam" id="PF13532">
    <property type="entry name" value="2OG-FeII_Oxy_2"/>
    <property type="match status" value="1"/>
</dbReference>
<organism evidence="10 11">
    <name type="scientific">Paralvinella palmiformis</name>
    <dbReference type="NCBI Taxonomy" id="53620"/>
    <lineage>
        <taxon>Eukaryota</taxon>
        <taxon>Metazoa</taxon>
        <taxon>Spiralia</taxon>
        <taxon>Lophotrochozoa</taxon>
        <taxon>Annelida</taxon>
        <taxon>Polychaeta</taxon>
        <taxon>Sedentaria</taxon>
        <taxon>Canalipalpata</taxon>
        <taxon>Terebellida</taxon>
        <taxon>Terebelliformia</taxon>
        <taxon>Alvinellidae</taxon>
        <taxon>Paralvinella</taxon>
    </lineage>
</organism>
<keyword evidence="8" id="KW-0539">Nucleus</keyword>
<keyword evidence="5" id="KW-0223">Dioxygenase</keyword>
<evidence type="ECO:0000256" key="3">
    <source>
        <dbReference type="ARBA" id="ARBA00007879"/>
    </source>
</evidence>
<comment type="caution">
    <text evidence="10">The sequence shown here is derived from an EMBL/GenBank/DDBJ whole genome shotgun (WGS) entry which is preliminary data.</text>
</comment>
<dbReference type="PANTHER" id="PTHR46030:SF1">
    <property type="entry name" value="ALPHA-KETOGLUTARATE-DEPENDENT DIOXYGENASE ALKB HOMOLOG 6"/>
    <property type="match status" value="1"/>
</dbReference>
<feature type="domain" description="Fe2OG dioxygenase" evidence="9">
    <location>
        <begin position="98"/>
        <end position="233"/>
    </location>
</feature>
<dbReference type="GO" id="GO:0046872">
    <property type="term" value="F:metal ion binding"/>
    <property type="evidence" value="ECO:0007669"/>
    <property type="project" value="UniProtKB-KW"/>
</dbReference>
<dbReference type="InterPro" id="IPR037151">
    <property type="entry name" value="AlkB-like_sf"/>
</dbReference>
<evidence type="ECO:0000256" key="4">
    <source>
        <dbReference type="ARBA" id="ARBA00022723"/>
    </source>
</evidence>
<evidence type="ECO:0000256" key="2">
    <source>
        <dbReference type="ARBA" id="ARBA00004123"/>
    </source>
</evidence>
<dbReference type="InterPro" id="IPR032862">
    <property type="entry name" value="ALKBH6"/>
</dbReference>
<proteinExistence type="inferred from homology"/>
<comment type="similarity">
    <text evidence="3">Belongs to the alkB family.</text>
</comment>
<evidence type="ECO:0000259" key="9">
    <source>
        <dbReference type="PROSITE" id="PS51471"/>
    </source>
</evidence>
<sequence length="246" mass="28410">MNQDGGENELCSLSPYIISNIPPIIYYIPNFISEDDELYLLKKIYEAPKPKWTELLNRRLQNWGGIPHEKGMIPDTIPQWLQIYCAMVEKLGIFKNCKPNHILINEYLPGQGIMPHTDGPLYYPTVANITLKSHAVLEWYRPIGGENTSDSSLNTKVPETSLEARNFARILMERRSLLIVREDMYSKYLHGICEIKTDIIDDKVVNLSMCEGRQIGDKLNRDARVSLTIRNVPKVMKNNFLFGRRR</sequence>
<dbReference type="SUPFAM" id="SSF51197">
    <property type="entry name" value="Clavaminate synthase-like"/>
    <property type="match status" value="1"/>
</dbReference>
<keyword evidence="7" id="KW-0408">Iron</keyword>
<gene>
    <name evidence="10" type="ORF">LSH36_405g00039</name>
</gene>
<evidence type="ECO:0000256" key="5">
    <source>
        <dbReference type="ARBA" id="ARBA00022964"/>
    </source>
</evidence>
<evidence type="ECO:0000256" key="1">
    <source>
        <dbReference type="ARBA" id="ARBA00001954"/>
    </source>
</evidence>
<evidence type="ECO:0000256" key="8">
    <source>
        <dbReference type="ARBA" id="ARBA00023242"/>
    </source>
</evidence>
<evidence type="ECO:0000256" key="6">
    <source>
        <dbReference type="ARBA" id="ARBA00023002"/>
    </source>
</evidence>
<name>A0AAD9MYF3_9ANNE</name>
<dbReference type="AlphaFoldDB" id="A0AAD9MYF3"/>
<keyword evidence="6" id="KW-0560">Oxidoreductase</keyword>
<dbReference type="PANTHER" id="PTHR46030">
    <property type="entry name" value="ALPHA-KETOGLUTARATE-DEPENDENT DIOXYGENASE ALKB HOMOLOG 6"/>
    <property type="match status" value="1"/>
</dbReference>
<keyword evidence="11" id="KW-1185">Reference proteome</keyword>
<dbReference type="GO" id="GO:0005634">
    <property type="term" value="C:nucleus"/>
    <property type="evidence" value="ECO:0007669"/>
    <property type="project" value="UniProtKB-SubCell"/>
</dbReference>
<evidence type="ECO:0000313" key="10">
    <source>
        <dbReference type="EMBL" id="KAK2150427.1"/>
    </source>
</evidence>
<dbReference type="Gene3D" id="2.60.120.590">
    <property type="entry name" value="Alpha-ketoglutarate-dependent dioxygenase AlkB-like"/>
    <property type="match status" value="1"/>
</dbReference>
<dbReference type="PROSITE" id="PS51471">
    <property type="entry name" value="FE2OG_OXY"/>
    <property type="match status" value="1"/>
</dbReference>
<comment type="cofactor">
    <cofactor evidence="1">
        <name>Fe(2+)</name>
        <dbReference type="ChEBI" id="CHEBI:29033"/>
    </cofactor>
</comment>
<evidence type="ECO:0000313" key="11">
    <source>
        <dbReference type="Proteomes" id="UP001208570"/>
    </source>
</evidence>